<dbReference type="InterPro" id="IPR000424">
    <property type="entry name" value="Primosome_PriB/ssb"/>
</dbReference>
<dbReference type="SUPFAM" id="SSF50249">
    <property type="entry name" value="Nucleic acid-binding proteins"/>
    <property type="match status" value="1"/>
</dbReference>
<sequence>MAGSVNKVILIGNLGADPEVKSFQNGGKICNLRIATSESWKDRMSGERKERTEWHSVVINSEGLVGVAERFLRKGSKIYIEGQLRTRKWQDNNGNDRYTTEVALSGPGAVLTMLDGAPGGGGGQGGGYGGGRSSGGGNQGVSDWGAGSGGFGGGDYDDFGGGNSGGGFGGGRSSGGGNQGGGFGGGRASGGGQGGPNFDNDLDDEVPF</sequence>
<dbReference type="Gene3D" id="2.40.50.140">
    <property type="entry name" value="Nucleic acid-binding proteins"/>
    <property type="match status" value="1"/>
</dbReference>
<comment type="subunit">
    <text evidence="3">Homotetramer.</text>
</comment>
<dbReference type="PROSITE" id="PS50935">
    <property type="entry name" value="SSB"/>
    <property type="match status" value="1"/>
</dbReference>
<dbReference type="RefSeq" id="WP_185704814.1">
    <property type="nucleotide sequence ID" value="NZ_JBCNKW010000014.1"/>
</dbReference>
<dbReference type="Proteomes" id="UP000515377">
    <property type="component" value="Chromosome"/>
</dbReference>
<reference evidence="6 7" key="1">
    <citation type="submission" date="2020-07" db="EMBL/GenBank/DDBJ databases">
        <title>Whole genome sequence of Sphingobium yanoikuyae A3.</title>
        <authorList>
            <person name="Han S.-S."/>
        </authorList>
    </citation>
    <scope>NUCLEOTIDE SEQUENCE [LARGE SCALE GENOMIC DNA]</scope>
    <source>
        <strain evidence="6 7">A3</strain>
    </source>
</reference>
<feature type="compositionally biased region" description="Gly residues" evidence="5">
    <location>
        <begin position="146"/>
        <end position="195"/>
    </location>
</feature>
<name>A0A9X7UDL1_SPHYA</name>
<feature type="compositionally biased region" description="Gly residues" evidence="5">
    <location>
        <begin position="117"/>
        <end position="139"/>
    </location>
</feature>
<organism evidence="6 7">
    <name type="scientific">Sphingobium yanoikuyae</name>
    <name type="common">Sphingomonas yanoikuyae</name>
    <dbReference type="NCBI Taxonomy" id="13690"/>
    <lineage>
        <taxon>Bacteria</taxon>
        <taxon>Pseudomonadati</taxon>
        <taxon>Pseudomonadota</taxon>
        <taxon>Alphaproteobacteria</taxon>
        <taxon>Sphingomonadales</taxon>
        <taxon>Sphingomonadaceae</taxon>
        <taxon>Sphingobium</taxon>
    </lineage>
</organism>
<dbReference type="AlphaFoldDB" id="A0A9X7UDL1"/>
<dbReference type="PANTHER" id="PTHR10302:SF27">
    <property type="entry name" value="SINGLE-STRANDED DNA-BINDING PROTEIN"/>
    <property type="match status" value="1"/>
</dbReference>
<dbReference type="EMBL" id="CP060122">
    <property type="protein sequence ID" value="QNG45397.1"/>
    <property type="molecule type" value="Genomic_DNA"/>
</dbReference>
<protein>
    <recommendedName>
        <fullName evidence="3 4">Single-stranded DNA-binding protein</fullName>
        <shortName evidence="3">SSB</shortName>
    </recommendedName>
</protein>
<dbReference type="Pfam" id="PF00436">
    <property type="entry name" value="SSB"/>
    <property type="match status" value="1"/>
</dbReference>
<dbReference type="InterPro" id="IPR011344">
    <property type="entry name" value="ssDNA-bd"/>
</dbReference>
<dbReference type="NCBIfam" id="TIGR00621">
    <property type="entry name" value="ssb"/>
    <property type="match status" value="1"/>
</dbReference>
<evidence type="ECO:0000256" key="3">
    <source>
        <dbReference type="HAMAP-Rule" id="MF_00984"/>
    </source>
</evidence>
<evidence type="ECO:0000256" key="4">
    <source>
        <dbReference type="RuleBase" id="RU000524"/>
    </source>
</evidence>
<dbReference type="PANTHER" id="PTHR10302">
    <property type="entry name" value="SINGLE-STRANDED DNA-BINDING PROTEIN"/>
    <property type="match status" value="1"/>
</dbReference>
<dbReference type="GO" id="GO:0009295">
    <property type="term" value="C:nucleoid"/>
    <property type="evidence" value="ECO:0007669"/>
    <property type="project" value="TreeGrafter"/>
</dbReference>
<dbReference type="GO" id="GO:0006260">
    <property type="term" value="P:DNA replication"/>
    <property type="evidence" value="ECO:0007669"/>
    <property type="project" value="InterPro"/>
</dbReference>
<dbReference type="CDD" id="cd04496">
    <property type="entry name" value="SSB_OBF"/>
    <property type="match status" value="1"/>
</dbReference>
<keyword evidence="2" id="KW-0233">DNA recombination</keyword>
<evidence type="ECO:0000313" key="7">
    <source>
        <dbReference type="Proteomes" id="UP000515377"/>
    </source>
</evidence>
<accession>A0A9X7UDL1</accession>
<evidence type="ECO:0000313" key="6">
    <source>
        <dbReference type="EMBL" id="QNG45397.1"/>
    </source>
</evidence>
<dbReference type="GO" id="GO:0006310">
    <property type="term" value="P:DNA recombination"/>
    <property type="evidence" value="ECO:0007669"/>
    <property type="project" value="UniProtKB-KW"/>
</dbReference>
<gene>
    <name evidence="6" type="primary">ssb</name>
    <name evidence="6" type="ORF">H3V42_26975</name>
</gene>
<dbReference type="InterPro" id="IPR012340">
    <property type="entry name" value="NA-bd_OB-fold"/>
</dbReference>
<comment type="caution">
    <text evidence="3">Lacks conserved residue(s) required for the propagation of feature annotation.</text>
</comment>
<evidence type="ECO:0000256" key="5">
    <source>
        <dbReference type="SAM" id="MobiDB-lite"/>
    </source>
</evidence>
<feature type="region of interest" description="Disordered" evidence="5">
    <location>
        <begin position="114"/>
        <end position="208"/>
    </location>
</feature>
<dbReference type="HAMAP" id="MF_00984">
    <property type="entry name" value="SSB"/>
    <property type="match status" value="1"/>
</dbReference>
<evidence type="ECO:0000256" key="2">
    <source>
        <dbReference type="ARBA" id="ARBA00023172"/>
    </source>
</evidence>
<dbReference type="GO" id="GO:0003697">
    <property type="term" value="F:single-stranded DNA binding"/>
    <property type="evidence" value="ECO:0007669"/>
    <property type="project" value="UniProtKB-UniRule"/>
</dbReference>
<keyword evidence="1 3" id="KW-0238">DNA-binding</keyword>
<proteinExistence type="inferred from homology"/>
<evidence type="ECO:0000256" key="1">
    <source>
        <dbReference type="ARBA" id="ARBA00023125"/>
    </source>
</evidence>